<dbReference type="AlphaFoldDB" id="A0AAE9WCE6"/>
<name>A0AAE9WCE6_9SCHI</name>
<dbReference type="RefSeq" id="XP_056036371.1">
    <property type="nucleotide sequence ID" value="XM_056181054.1"/>
</dbReference>
<keyword evidence="3" id="KW-1185">Reference proteome</keyword>
<evidence type="ECO:0000313" key="3">
    <source>
        <dbReference type="Proteomes" id="UP001212411"/>
    </source>
</evidence>
<evidence type="ECO:0000256" key="1">
    <source>
        <dbReference type="SAM" id="MobiDB-lite"/>
    </source>
</evidence>
<reference evidence="2 3" key="1">
    <citation type="journal article" date="2023" name="G3 (Bethesda)">
        <title>A high-quality reference genome for the fission yeast Schizosaccharomyces osmophilus.</title>
        <authorList>
            <person name="Jia G.S."/>
            <person name="Zhang W.C."/>
            <person name="Liang Y."/>
            <person name="Liu X.H."/>
            <person name="Rhind N."/>
            <person name="Pidoux A."/>
            <person name="Brysch-Herzberg M."/>
            <person name="Du L.L."/>
        </authorList>
    </citation>
    <scope>NUCLEOTIDE SEQUENCE [LARGE SCALE GENOMIC DNA]</scope>
    <source>
        <strain evidence="2 3">CBS 15793</strain>
    </source>
</reference>
<organism evidence="2 3">
    <name type="scientific">Schizosaccharomyces osmophilus</name>
    <dbReference type="NCBI Taxonomy" id="2545709"/>
    <lineage>
        <taxon>Eukaryota</taxon>
        <taxon>Fungi</taxon>
        <taxon>Dikarya</taxon>
        <taxon>Ascomycota</taxon>
        <taxon>Taphrinomycotina</taxon>
        <taxon>Schizosaccharomycetes</taxon>
        <taxon>Schizosaccharomycetales</taxon>
        <taxon>Schizosaccharomycetaceae</taxon>
        <taxon>Schizosaccharomyces</taxon>
    </lineage>
</organism>
<dbReference type="EMBL" id="CP115611">
    <property type="protein sequence ID" value="WBW72128.1"/>
    <property type="molecule type" value="Genomic_DNA"/>
</dbReference>
<feature type="region of interest" description="Disordered" evidence="1">
    <location>
        <begin position="39"/>
        <end position="59"/>
    </location>
</feature>
<dbReference type="Proteomes" id="UP001212411">
    <property type="component" value="Chromosome 1"/>
</dbReference>
<accession>A0AAE9WCE6</accession>
<dbReference type="GeneID" id="80875743"/>
<proteinExistence type="predicted"/>
<dbReference type="KEGG" id="som:SOMG_02262"/>
<protein>
    <submittedName>
        <fullName evidence="2">Uncharacterized protein</fullName>
    </submittedName>
</protein>
<sequence>MKITETPSVILCSFQKLAKSCEAFLTKYAVQPLNTLFSKKSKSETKPESSEMPAPIAKPADTVEYAESDNQRYQKLQTPHAPLLETETMKVTNDTRATYEDASYENNCHLQDEESINVDSVEVLIESQNDAYLSNKSVPERSSSVTTDAIATTKLSASHSNCSLNEMDPIDPILIEQSLMKILYKGVRPFDTDEQCVAKNNNEPAPKSNNALKDKSATNTMKNILTDHKNMDTKYRNSEKSNIDYKRLKSCQDKYAVHNSPFDDMNFEIDAQYDTENKNVFLAIPEPQYTLPSKIHFEDQTNEQQYLYEDDFGMFEINPLSSTSDMENDLTSGSEQLWTVKAESMFLDDGNCDIEETIESTTVEVARESPCKEAHSESLHTGLGHGTTKSDVLNQSTDVIIPGLVNSGISAEEYPLSTPSLKMMDAGLNRKAIYLFPVTLCNFFKKIL</sequence>
<gene>
    <name evidence="2" type="ORF">SOMG_02262</name>
</gene>
<evidence type="ECO:0000313" key="2">
    <source>
        <dbReference type="EMBL" id="WBW72128.1"/>
    </source>
</evidence>